<evidence type="ECO:0000259" key="17">
    <source>
        <dbReference type="PROSITE" id="PS51699"/>
    </source>
</evidence>
<feature type="compositionally biased region" description="Polar residues" evidence="14">
    <location>
        <begin position="193"/>
        <end position="209"/>
    </location>
</feature>
<feature type="region of interest" description="Disordered" evidence="14">
    <location>
        <begin position="147"/>
        <end position="329"/>
    </location>
</feature>
<dbReference type="GO" id="GO:0043236">
    <property type="term" value="F:laminin binding"/>
    <property type="evidence" value="ECO:0007669"/>
    <property type="project" value="TreeGrafter"/>
</dbReference>
<keyword evidence="5" id="KW-0770">Synapse</keyword>
<evidence type="ECO:0000256" key="6">
    <source>
        <dbReference type="ARBA" id="ARBA00023242"/>
    </source>
</evidence>
<reference key="1">
    <citation type="journal article" date="2019" name="Genes (Basel)">
        <title>A High-Quality De novo Genome Assembly from a Single Mosquito Using PacBio Sequencing.</title>
        <authorList>
            <person name="Kingan S.B."/>
            <person name="Heaton H."/>
            <person name="Cudini J."/>
            <person name="Lambert C.C."/>
            <person name="Baybayan P."/>
            <person name="Galvin B.D."/>
            <person name="Durbin R."/>
            <person name="Korlach J."/>
            <person name="Lawniczak M.K.N."/>
        </authorList>
    </citation>
    <scope>NUCLEOTIDE SEQUENCE [LARGE SCALE GENOMIC DNA]</scope>
    <source>
        <strain>Mali-NIH</strain>
    </source>
</reference>
<protein>
    <recommendedName>
        <fullName evidence="10">Dystroglycan 1</fullName>
    </recommendedName>
    <alternativeName>
        <fullName evidence="12">Dystroglycan</fullName>
    </alternativeName>
    <alternativeName>
        <fullName evidence="11">Dystrophin-associated glycoprotein 1</fullName>
    </alternativeName>
</protein>
<evidence type="ECO:0000313" key="18">
    <source>
        <dbReference type="EnsemblMetazoa" id="ACON005162-PA"/>
    </source>
</evidence>
<evidence type="ECO:0000256" key="12">
    <source>
        <dbReference type="ARBA" id="ARBA00031034"/>
    </source>
</evidence>
<feature type="chain" id="PRO_5026130100" description="Dystroglycan 1" evidence="16">
    <location>
        <begin position="23"/>
        <end position="936"/>
    </location>
</feature>
<evidence type="ECO:0000256" key="5">
    <source>
        <dbReference type="ARBA" id="ARBA00023018"/>
    </source>
</evidence>
<evidence type="ECO:0000256" key="14">
    <source>
        <dbReference type="SAM" id="MobiDB-lite"/>
    </source>
</evidence>
<evidence type="ECO:0000256" key="1">
    <source>
        <dbReference type="ARBA" id="ARBA00004135"/>
    </source>
</evidence>
<dbReference type="EnsemblMetazoa" id="ACON005162-RA">
    <property type="protein sequence ID" value="ACON005162-PA"/>
    <property type="gene ID" value="ACON005162"/>
</dbReference>
<dbReference type="Gene3D" id="2.60.40.10">
    <property type="entry name" value="Immunoglobulins"/>
    <property type="match status" value="2"/>
</dbReference>
<dbReference type="Pfam" id="PF05454">
    <property type="entry name" value="DAG1"/>
    <property type="match status" value="1"/>
</dbReference>
<dbReference type="AlphaFoldDB" id="A0A6E8VLE1"/>
<evidence type="ECO:0000256" key="16">
    <source>
        <dbReference type="SAM" id="SignalP"/>
    </source>
</evidence>
<evidence type="ECO:0000256" key="2">
    <source>
        <dbReference type="ARBA" id="ARBA00004239"/>
    </source>
</evidence>
<organism evidence="18 19">
    <name type="scientific">Anopheles coluzzii</name>
    <name type="common">African malaria mosquito</name>
    <dbReference type="NCBI Taxonomy" id="1518534"/>
    <lineage>
        <taxon>Eukaryota</taxon>
        <taxon>Metazoa</taxon>
        <taxon>Ecdysozoa</taxon>
        <taxon>Arthropoda</taxon>
        <taxon>Hexapoda</taxon>
        <taxon>Insecta</taxon>
        <taxon>Pterygota</taxon>
        <taxon>Neoptera</taxon>
        <taxon>Endopterygota</taxon>
        <taxon>Diptera</taxon>
        <taxon>Nematocera</taxon>
        <taxon>Culicoidea</taxon>
        <taxon>Culicidae</taxon>
        <taxon>Anophelinae</taxon>
        <taxon>Anopheles</taxon>
    </lineage>
</organism>
<keyword evidence="15" id="KW-0472">Membrane</keyword>
<dbReference type="GO" id="GO:0005576">
    <property type="term" value="C:extracellular region"/>
    <property type="evidence" value="ECO:0007669"/>
    <property type="project" value="UniProtKB-SubCell"/>
</dbReference>
<evidence type="ECO:0000256" key="8">
    <source>
        <dbReference type="ARBA" id="ARBA00023567"/>
    </source>
</evidence>
<evidence type="ECO:0000313" key="19">
    <source>
        <dbReference type="Proteomes" id="UP001105220"/>
    </source>
</evidence>
<evidence type="ECO:0000256" key="10">
    <source>
        <dbReference type="ARBA" id="ARBA00026224"/>
    </source>
</evidence>
<dbReference type="PANTHER" id="PTHR21559">
    <property type="entry name" value="DYSTROGLYCAN-RELATED"/>
    <property type="match status" value="1"/>
</dbReference>
<dbReference type="SUPFAM" id="SSF49313">
    <property type="entry name" value="Cadherin-like"/>
    <property type="match status" value="2"/>
</dbReference>
<dbReference type="Pfam" id="PF05345">
    <property type="entry name" value="He_PIG"/>
    <property type="match status" value="1"/>
</dbReference>
<feature type="domain" description="Peptidase S72" evidence="17">
    <location>
        <begin position="433"/>
        <end position="540"/>
    </location>
</feature>
<feature type="region of interest" description="Disordered" evidence="14">
    <location>
        <begin position="869"/>
        <end position="936"/>
    </location>
</feature>
<keyword evidence="19" id="KW-1185">Reference proteome</keyword>
<evidence type="ECO:0000256" key="7">
    <source>
        <dbReference type="ARBA" id="ARBA00023257"/>
    </source>
</evidence>
<dbReference type="InterPro" id="IPR030398">
    <property type="entry name" value="SEA_DG_dom"/>
</dbReference>
<keyword evidence="15" id="KW-0812">Transmembrane</keyword>
<dbReference type="CDD" id="cd11303">
    <property type="entry name" value="Dystroglycan_repeat"/>
    <property type="match status" value="1"/>
</dbReference>
<evidence type="ECO:0000256" key="15">
    <source>
        <dbReference type="SAM" id="Phobius"/>
    </source>
</evidence>
<dbReference type="PANTHER" id="PTHR21559:SF21">
    <property type="entry name" value="DYSTROGLYCAN 1"/>
    <property type="match status" value="1"/>
</dbReference>
<dbReference type="InterPro" id="IPR006644">
    <property type="entry name" value="Cadg"/>
</dbReference>
<keyword evidence="4" id="KW-0597">Phosphoprotein</keyword>
<dbReference type="InterPro" id="IPR013783">
    <property type="entry name" value="Ig-like_fold"/>
</dbReference>
<dbReference type="GO" id="GO:0007411">
    <property type="term" value="P:axon guidance"/>
    <property type="evidence" value="ECO:0007669"/>
    <property type="project" value="TreeGrafter"/>
</dbReference>
<reference evidence="18" key="2">
    <citation type="submission" date="2020-05" db="UniProtKB">
        <authorList>
            <consortium name="EnsemblMetazoa"/>
        </authorList>
    </citation>
    <scope>IDENTIFICATION</scope>
    <source>
        <strain evidence="18">Ngousso</strain>
    </source>
</reference>
<dbReference type="GO" id="GO:0002009">
    <property type="term" value="P:morphogenesis of an epithelium"/>
    <property type="evidence" value="ECO:0007669"/>
    <property type="project" value="TreeGrafter"/>
</dbReference>
<feature type="domain" description="Peptidase S72" evidence="17">
    <location>
        <begin position="664"/>
        <end position="778"/>
    </location>
</feature>
<dbReference type="VEuPathDB" id="VectorBase:ACON2_040296"/>
<dbReference type="GO" id="GO:0005509">
    <property type="term" value="F:calcium ion binding"/>
    <property type="evidence" value="ECO:0007669"/>
    <property type="project" value="InterPro"/>
</dbReference>
<feature type="signal peptide" evidence="16">
    <location>
        <begin position="1"/>
        <end position="22"/>
    </location>
</feature>
<dbReference type="SMART" id="SM00736">
    <property type="entry name" value="CADG"/>
    <property type="match status" value="2"/>
</dbReference>
<evidence type="ECO:0000256" key="3">
    <source>
        <dbReference type="ARBA" id="ARBA00004642"/>
    </source>
</evidence>
<dbReference type="InterPro" id="IPR015919">
    <property type="entry name" value="Cadherin-like_sf"/>
</dbReference>
<evidence type="ECO:0000256" key="9">
    <source>
        <dbReference type="ARBA" id="ARBA00024991"/>
    </source>
</evidence>
<dbReference type="VEuPathDB" id="VectorBase:ACMO_009914"/>
<accession>A0A6E8VLE1</accession>
<dbReference type="GO" id="GO:0016011">
    <property type="term" value="C:dystroglycan complex"/>
    <property type="evidence" value="ECO:0007669"/>
    <property type="project" value="TreeGrafter"/>
</dbReference>
<dbReference type="GO" id="GO:0005654">
    <property type="term" value="C:nucleoplasm"/>
    <property type="evidence" value="ECO:0007669"/>
    <property type="project" value="UniProtKB-SubCell"/>
</dbReference>
<name>A0A6E8VLE1_ANOCL</name>
<dbReference type="GO" id="GO:0045211">
    <property type="term" value="C:postsynaptic membrane"/>
    <property type="evidence" value="ECO:0007669"/>
    <property type="project" value="UniProtKB-SubCell"/>
</dbReference>
<keyword evidence="7" id="KW-0628">Postsynaptic cell membrane</keyword>
<comment type="function">
    <text evidence="9">Transmembrane protein that plays important roles in connecting the extracellular matrix to the cytoskeleton. Acts as a cell adhesion receptor in both muscle and non-muscle tissues. Receptor for both DMD and UTRN and, through these interactions, scaffolds axin to the cytoskeleton. Also functions in cell adhesion-mediated signaling and implicated in cell polarity.</text>
</comment>
<keyword evidence="16" id="KW-0732">Signal</keyword>
<dbReference type="PROSITE" id="PS51699">
    <property type="entry name" value="SEA_DG"/>
    <property type="match status" value="2"/>
</dbReference>
<comment type="function">
    <text evidence="8">The dystroglycan complex is involved in a number of processes including laminin and basement membrane assembly, sarcolemmal stability, cell survival, peripheral nerve myelination, nodal structure, cell migration, and epithelial polarization.</text>
</comment>
<sequence length="936" mass="105722">MNLRYQETFCIIFLLCTSITLAEDFDFVPEQNDDVEPIAAEPTKVDSQPKLSKAGVRCLPTESTIQLSLILRVKSWKHVQTSLKQRTISKLAEYFLVPEVGCGEKMSSSAKETVRNVNTQLAELRDLTGMDFGWWIIWKEQTGGAAASDKRIKREVDPDDDYYDYDDDEAAEDDDEGETTEVPHAHRHHHGSSEPTSTQRSVSTFTTPKQDNEEEDKELEYENYDDEYDDEEEGAIELTTQPDPRVLSSTTTTERPMPSSTEPSTTPTTVTMPTTTPSTTTTTTTEAPTTTTTTTTSTTTTTTTTTTEASTTTSTMLTTELDEPTNLPPIIRNRIPKQAIPAGKVFRYQVPLETFHDNEDGNNLSLELLDARDQPLKPSSWIQFNEDTKEIYGLPLEKDVSRWPYKLRATDSGNLTVTEKVDIQVQQHKSHRSLNHEISLALRLNRKFASNVDWHIETARGISVVLGDVTLSNIIVRDIRNSIQDPSLATFVYTNETLPKDRCPEEKLDELVALLTEEALNDALNPDITVKSVQGQQIAQCTKVTPPKVKPTQSIQRNYAPQTRNQVDQVNATVGHLLVFKVPVDTFYDPEDGNELKMKLLTTDRNTLDPNHWLQFDSKNQEFYGVPRTNDIGRKEYLLMAEDREGLTATDALVVVVNPHHKRDYSVLFELTLDISHEQFNTAQVQRRFIERLAQVFGDASTHYIKIHHIRPIHHTGQVQVSFFNTTLSRQHQRCPQEEIETLRNILLHQDSTIRAKVREILGQEFSLQNVSLVPLDNCHGFDTPHHATSEPEKAAPKPISKDDYLLTFVLPSVIIIVMLLIAAIIACILYKRRLTGKMELGTDEERKSFRSKGIPVIFQDELDEKPEIGNKSPVILKDEKPPLLPPSYSSTNHDGDNEDVDEYVPPQPVIVGGRESRGKSPVTPSYRRPPPYVSP</sequence>
<evidence type="ECO:0000256" key="11">
    <source>
        <dbReference type="ARBA" id="ARBA00030092"/>
    </source>
</evidence>
<dbReference type="GO" id="GO:0021675">
    <property type="term" value="P:nerve development"/>
    <property type="evidence" value="ECO:0007669"/>
    <property type="project" value="TreeGrafter"/>
</dbReference>
<keyword evidence="6" id="KW-0539">Nucleus</keyword>
<proteinExistence type="predicted"/>
<feature type="compositionally biased region" description="Acidic residues" evidence="14">
    <location>
        <begin position="157"/>
        <end position="179"/>
    </location>
</feature>
<feature type="compositionally biased region" description="Acidic residues" evidence="14">
    <location>
        <begin position="212"/>
        <end position="235"/>
    </location>
</feature>
<keyword evidence="15" id="KW-1133">Transmembrane helix</keyword>
<dbReference type="InterPro" id="IPR008465">
    <property type="entry name" value="DAG1_C"/>
</dbReference>
<dbReference type="GO" id="GO:0042383">
    <property type="term" value="C:sarcolemma"/>
    <property type="evidence" value="ECO:0007669"/>
    <property type="project" value="UniProtKB-SubCell"/>
</dbReference>
<comment type="subcellular location">
    <subcellularLocation>
        <location evidence="1">Cell membrane</location>
        <location evidence="1">Sarcolemma</location>
    </subcellularLocation>
    <subcellularLocation>
        <location evidence="3">Nucleus</location>
        <location evidence="3">Nucleoplasm</location>
    </subcellularLocation>
    <subcellularLocation>
        <location evidence="13">Postsynaptic cell membrane</location>
    </subcellularLocation>
    <subcellularLocation>
        <location evidence="2">Secreted</location>
        <location evidence="2">Extracellular space</location>
    </subcellularLocation>
</comment>
<feature type="transmembrane region" description="Helical" evidence="15">
    <location>
        <begin position="805"/>
        <end position="831"/>
    </location>
</feature>
<feature type="compositionally biased region" description="Low complexity" evidence="14">
    <location>
        <begin position="248"/>
        <end position="319"/>
    </location>
</feature>
<evidence type="ECO:0000256" key="13">
    <source>
        <dbReference type="ARBA" id="ARBA00034100"/>
    </source>
</evidence>
<dbReference type="VEuPathDB" id="VectorBase:ACON005162"/>
<evidence type="ECO:0000256" key="4">
    <source>
        <dbReference type="ARBA" id="ARBA00022553"/>
    </source>
</evidence>
<dbReference type="Proteomes" id="UP001105220">
    <property type="component" value="Unplaced"/>
</dbReference>